<protein>
    <recommendedName>
        <fullName evidence="12">Protein-export membrane protein SecF</fullName>
    </recommendedName>
</protein>
<feature type="transmembrane region" description="Helical" evidence="12">
    <location>
        <begin position="178"/>
        <end position="199"/>
    </location>
</feature>
<evidence type="ECO:0000313" key="15">
    <source>
        <dbReference type="Proteomes" id="UP000184465"/>
    </source>
</evidence>
<evidence type="ECO:0000256" key="7">
    <source>
        <dbReference type="ARBA" id="ARBA00023010"/>
    </source>
</evidence>
<evidence type="ECO:0000256" key="4">
    <source>
        <dbReference type="ARBA" id="ARBA00022692"/>
    </source>
</evidence>
<dbReference type="GO" id="GO:0006605">
    <property type="term" value="P:protein targeting"/>
    <property type="evidence" value="ECO:0007669"/>
    <property type="project" value="UniProtKB-UniRule"/>
</dbReference>
<evidence type="ECO:0000256" key="11">
    <source>
        <dbReference type="ARBA" id="ARBA00061053"/>
    </source>
</evidence>
<name>A0A1M6JX01_PARC5</name>
<sequence length="286" mass="32077">MKIAQNYKIWFSISSVVMILGLVMAIVSGINFGIDFTGGTLMQFNIGQDFTVDEIKEITDKFELKADILHAGVDKKEVIIKTKKDLPNQKRIEIFNAFKQKYNLEDSDFRQAQQFGPAMGDEIRNKALISILLASVGMLLYITYRFQFRFGAAAIVALVHDTLIVLSLYAILKIPVNSPFIAAILTIVGYSINDTIVVFDRLRENLKYRKRETYFEIADTSIKQTLTRSINTSVTTLLVIGSLYIFGVESIKEFALPLLAGVLTGTYSSIFIASPVWALSKSMAKR</sequence>
<comment type="similarity">
    <text evidence="12">Belongs to the SecD/SecF family. SecF subfamily.</text>
</comment>
<evidence type="ECO:0000256" key="5">
    <source>
        <dbReference type="ARBA" id="ARBA00022927"/>
    </source>
</evidence>
<reference evidence="14 15" key="1">
    <citation type="submission" date="2016-11" db="EMBL/GenBank/DDBJ databases">
        <authorList>
            <person name="Jaros S."/>
            <person name="Januszkiewicz K."/>
            <person name="Wedrychowicz H."/>
        </authorList>
    </citation>
    <scope>NUCLEOTIDE SEQUENCE [LARGE SCALE GENOMIC DNA]</scope>
    <source>
        <strain evidence="14 15">DSM 15212</strain>
    </source>
</reference>
<comment type="subunit">
    <text evidence="12">Forms a complex with SecD. Part of the essential Sec protein translocation apparatus which comprises SecA, SecYEG and auxiliary proteins SecDF. Other proteins may also be involved.</text>
</comment>
<dbReference type="InterPro" id="IPR022813">
    <property type="entry name" value="SecD/SecF_arch_bac"/>
</dbReference>
<evidence type="ECO:0000313" key="14">
    <source>
        <dbReference type="EMBL" id="SHJ51178.1"/>
    </source>
</evidence>
<evidence type="ECO:0000256" key="2">
    <source>
        <dbReference type="ARBA" id="ARBA00022448"/>
    </source>
</evidence>
<evidence type="ECO:0000256" key="6">
    <source>
        <dbReference type="ARBA" id="ARBA00022989"/>
    </source>
</evidence>
<keyword evidence="2 12" id="KW-0813">Transport</keyword>
<keyword evidence="15" id="KW-1185">Reference proteome</keyword>
<dbReference type="PANTHER" id="PTHR30081">
    <property type="entry name" value="PROTEIN-EXPORT MEMBRANE PROTEIN SEC"/>
    <property type="match status" value="1"/>
</dbReference>
<evidence type="ECO:0000259" key="13">
    <source>
        <dbReference type="Pfam" id="PF02355"/>
    </source>
</evidence>
<comment type="similarity">
    <text evidence="11">In the N-terminal section; belongs to the SecD/SecF family. SecD subfamily.</text>
</comment>
<dbReference type="NCBIfam" id="TIGR00916">
    <property type="entry name" value="2A0604s01"/>
    <property type="match status" value="1"/>
</dbReference>
<dbReference type="STRING" id="1121301.SAMN02745912_00200"/>
<dbReference type="GO" id="GO:0015450">
    <property type="term" value="F:protein-transporting ATPase activity"/>
    <property type="evidence" value="ECO:0007669"/>
    <property type="project" value="InterPro"/>
</dbReference>
<feature type="transmembrane region" description="Helical" evidence="12">
    <location>
        <begin position="254"/>
        <end position="279"/>
    </location>
</feature>
<dbReference type="InterPro" id="IPR055344">
    <property type="entry name" value="SecD_SecF_C_bact"/>
</dbReference>
<evidence type="ECO:0000256" key="12">
    <source>
        <dbReference type="HAMAP-Rule" id="MF_01464"/>
    </source>
</evidence>
<keyword evidence="5 12" id="KW-0653">Protein transport</keyword>
<dbReference type="EMBL" id="FRAG01000001">
    <property type="protein sequence ID" value="SHJ51178.1"/>
    <property type="molecule type" value="Genomic_DNA"/>
</dbReference>
<dbReference type="NCBIfam" id="TIGR00966">
    <property type="entry name" value="transloc_SecF"/>
    <property type="match status" value="1"/>
</dbReference>
<comment type="subcellular location">
    <subcellularLocation>
        <location evidence="1 12">Cell membrane</location>
        <topology evidence="1 12">Multi-pass membrane protein</topology>
    </subcellularLocation>
</comment>
<evidence type="ECO:0000256" key="9">
    <source>
        <dbReference type="ARBA" id="ARBA00059018"/>
    </source>
</evidence>
<evidence type="ECO:0000256" key="3">
    <source>
        <dbReference type="ARBA" id="ARBA00022475"/>
    </source>
</evidence>
<feature type="domain" description="Protein export membrane protein SecD/SecF C-terminal" evidence="13">
    <location>
        <begin position="106"/>
        <end position="279"/>
    </location>
</feature>
<accession>A0A1M6JX01</accession>
<proteinExistence type="inferred from homology"/>
<feature type="transmembrane region" description="Helical" evidence="12">
    <location>
        <begin position="151"/>
        <end position="172"/>
    </location>
</feature>
<keyword evidence="3 12" id="KW-1003">Cell membrane</keyword>
<feature type="transmembrane region" description="Helical" evidence="12">
    <location>
        <begin position="127"/>
        <end position="144"/>
    </location>
</feature>
<dbReference type="InterPro" id="IPR005665">
    <property type="entry name" value="SecF_bac"/>
</dbReference>
<dbReference type="Pfam" id="PF02355">
    <property type="entry name" value="SecD_SecF_C"/>
    <property type="match status" value="1"/>
</dbReference>
<keyword evidence="4 12" id="KW-0812">Transmembrane</keyword>
<evidence type="ECO:0000256" key="1">
    <source>
        <dbReference type="ARBA" id="ARBA00004651"/>
    </source>
</evidence>
<dbReference type="FunFam" id="1.20.1640.10:FF:000024">
    <property type="entry name" value="Multifunctional fusion protein"/>
    <property type="match status" value="1"/>
</dbReference>
<evidence type="ECO:0000256" key="8">
    <source>
        <dbReference type="ARBA" id="ARBA00023136"/>
    </source>
</evidence>
<dbReference type="GO" id="GO:0065002">
    <property type="term" value="P:intracellular protein transmembrane transport"/>
    <property type="evidence" value="ECO:0007669"/>
    <property type="project" value="UniProtKB-UniRule"/>
</dbReference>
<dbReference type="Proteomes" id="UP000184465">
    <property type="component" value="Unassembled WGS sequence"/>
</dbReference>
<comment type="function">
    <text evidence="9 12">Part of the Sec protein translocase complex. Interacts with the SecYEG preprotein conducting channel. SecDF uses the proton motive force (PMF) to complete protein translocation after the ATP-dependent function of SecA.</text>
</comment>
<evidence type="ECO:0000256" key="10">
    <source>
        <dbReference type="ARBA" id="ARBA00060856"/>
    </source>
</evidence>
<keyword evidence="6 12" id="KW-1133">Transmembrane helix</keyword>
<gene>
    <name evidence="12" type="primary">secF</name>
    <name evidence="14" type="ORF">SAMN02745912_00200</name>
</gene>
<dbReference type="Gene3D" id="1.20.1640.10">
    <property type="entry name" value="Multidrug efflux transporter AcrB transmembrane domain"/>
    <property type="match status" value="1"/>
</dbReference>
<dbReference type="AlphaFoldDB" id="A0A1M6JX01"/>
<comment type="similarity">
    <text evidence="10">In the C-terminal section; belongs to the SecD/SecF family. SecF subfamily.</text>
</comment>
<keyword evidence="8 12" id="KW-0472">Membrane</keyword>
<dbReference type="Pfam" id="PF07549">
    <property type="entry name" value="Sec_GG"/>
    <property type="match status" value="1"/>
</dbReference>
<dbReference type="HAMAP" id="MF_01464_B">
    <property type="entry name" value="SecF_B"/>
    <property type="match status" value="1"/>
</dbReference>
<dbReference type="InterPro" id="IPR022645">
    <property type="entry name" value="SecD/SecF_bac"/>
</dbReference>
<dbReference type="GO" id="GO:0005886">
    <property type="term" value="C:plasma membrane"/>
    <property type="evidence" value="ECO:0007669"/>
    <property type="project" value="UniProtKB-SubCell"/>
</dbReference>
<dbReference type="GO" id="GO:0043952">
    <property type="term" value="P:protein transport by the Sec complex"/>
    <property type="evidence" value="ECO:0007669"/>
    <property type="project" value="UniProtKB-UniRule"/>
</dbReference>
<dbReference type="PANTHER" id="PTHR30081:SF8">
    <property type="entry name" value="PROTEIN TRANSLOCASE SUBUNIT SECF"/>
    <property type="match status" value="1"/>
</dbReference>
<feature type="transmembrane region" description="Helical" evidence="12">
    <location>
        <begin position="230"/>
        <end position="248"/>
    </location>
</feature>
<dbReference type="InterPro" id="IPR048634">
    <property type="entry name" value="SecD_SecF_C"/>
</dbReference>
<dbReference type="InterPro" id="IPR022646">
    <property type="entry name" value="SecD/SecF_CS"/>
</dbReference>
<organism evidence="14 15">
    <name type="scientific">Paramaledivibacter caminithermalis (strain DSM 15212 / CIP 107654 / DViRD3)</name>
    <name type="common">Clostridium caminithermale</name>
    <dbReference type="NCBI Taxonomy" id="1121301"/>
    <lineage>
        <taxon>Bacteria</taxon>
        <taxon>Bacillati</taxon>
        <taxon>Bacillota</taxon>
        <taxon>Clostridia</taxon>
        <taxon>Peptostreptococcales</taxon>
        <taxon>Caminicellaceae</taxon>
        <taxon>Paramaledivibacter</taxon>
    </lineage>
</organism>
<dbReference type="RefSeq" id="WP_073146505.1">
    <property type="nucleotide sequence ID" value="NZ_FRAG01000001.1"/>
</dbReference>
<dbReference type="PRINTS" id="PR01755">
    <property type="entry name" value="SECFTRNLCASE"/>
</dbReference>
<feature type="transmembrane region" description="Helical" evidence="12">
    <location>
        <begin position="9"/>
        <end position="34"/>
    </location>
</feature>
<dbReference type="SUPFAM" id="SSF82866">
    <property type="entry name" value="Multidrug efflux transporter AcrB transmembrane domain"/>
    <property type="match status" value="1"/>
</dbReference>
<keyword evidence="7 12" id="KW-0811">Translocation</keyword>